<comment type="caution">
    <text evidence="12">The sequence shown here is derived from an EMBL/GenBank/DDBJ whole genome shotgun (WGS) entry which is preliminary data.</text>
</comment>
<organism evidence="12 13">
    <name type="scientific">Methermicoccus shengliensis</name>
    <dbReference type="NCBI Taxonomy" id="660064"/>
    <lineage>
        <taxon>Archaea</taxon>
        <taxon>Methanobacteriati</taxon>
        <taxon>Methanobacteriota</taxon>
        <taxon>Stenosarchaea group</taxon>
        <taxon>Methanomicrobia</taxon>
        <taxon>Methanosarcinales</taxon>
        <taxon>Methermicoccaceae</taxon>
        <taxon>Methermicoccus</taxon>
    </lineage>
</organism>
<dbReference type="AlphaFoldDB" id="A0A832VXJ5"/>
<dbReference type="InterPro" id="IPR030470">
    <property type="entry name" value="UbiA_prenylTrfase_CS"/>
</dbReference>
<evidence type="ECO:0000256" key="5">
    <source>
        <dbReference type="ARBA" id="ARBA00022679"/>
    </source>
</evidence>
<comment type="similarity">
    <text evidence="11">Belongs to the UbiA prenyltransferase family. Protoheme IX farnesyltransferase subfamily.</text>
</comment>
<evidence type="ECO:0000256" key="3">
    <source>
        <dbReference type="ARBA" id="ARBA00004919"/>
    </source>
</evidence>
<dbReference type="UniPathway" id="UPA00834">
    <property type="reaction ID" value="UER00712"/>
</dbReference>
<keyword evidence="7 11" id="KW-1133">Transmembrane helix</keyword>
<evidence type="ECO:0000256" key="2">
    <source>
        <dbReference type="ARBA" id="ARBA00004651"/>
    </source>
</evidence>
<dbReference type="EC" id="2.5.1.141" evidence="11"/>
<evidence type="ECO:0000313" key="13">
    <source>
        <dbReference type="Proteomes" id="UP000600363"/>
    </source>
</evidence>
<dbReference type="RefSeq" id="WP_042686662.1">
    <property type="nucleotide sequence ID" value="NZ_DUIH01000015.1"/>
</dbReference>
<name>A0A832VXJ5_9EURY</name>
<dbReference type="GO" id="GO:0008495">
    <property type="term" value="F:protoheme IX farnesyltransferase activity"/>
    <property type="evidence" value="ECO:0007669"/>
    <property type="project" value="UniProtKB-UniRule"/>
</dbReference>
<evidence type="ECO:0000256" key="1">
    <source>
        <dbReference type="ARBA" id="ARBA00004019"/>
    </source>
</evidence>
<dbReference type="PANTHER" id="PTHR43448">
    <property type="entry name" value="PROTOHEME IX FARNESYLTRANSFERASE, MITOCHONDRIAL"/>
    <property type="match status" value="1"/>
</dbReference>
<feature type="transmembrane region" description="Helical" evidence="11">
    <location>
        <begin position="41"/>
        <end position="61"/>
    </location>
</feature>
<dbReference type="HAMAP" id="MF_00154">
    <property type="entry name" value="CyoE_CtaB"/>
    <property type="match status" value="1"/>
</dbReference>
<comment type="pathway">
    <text evidence="3 11">Porphyrin-containing compound metabolism; heme O biosynthesis; heme O from protoheme: step 1/1.</text>
</comment>
<dbReference type="EMBL" id="DUIH01000015">
    <property type="protein sequence ID" value="HIH69902.1"/>
    <property type="molecule type" value="Genomic_DNA"/>
</dbReference>
<dbReference type="Gene3D" id="1.10.357.140">
    <property type="entry name" value="UbiA prenyltransferase"/>
    <property type="match status" value="1"/>
</dbReference>
<feature type="transmembrane region" description="Helical" evidence="11">
    <location>
        <begin position="160"/>
        <end position="184"/>
    </location>
</feature>
<comment type="function">
    <text evidence="1 11">Converts heme B (protoheme IX) to heme O by substitution of the vinyl group on carbon 2 of heme B porphyrin ring with a hydroxyethyl farnesyl side group.</text>
</comment>
<feature type="transmembrane region" description="Helical" evidence="11">
    <location>
        <begin position="205"/>
        <end position="224"/>
    </location>
</feature>
<evidence type="ECO:0000256" key="6">
    <source>
        <dbReference type="ARBA" id="ARBA00022692"/>
    </source>
</evidence>
<reference evidence="12" key="1">
    <citation type="journal article" date="2020" name="bioRxiv">
        <title>A rank-normalized archaeal taxonomy based on genome phylogeny resolves widespread incomplete and uneven classifications.</title>
        <authorList>
            <person name="Rinke C."/>
            <person name="Chuvochina M."/>
            <person name="Mussig A.J."/>
            <person name="Chaumeil P.-A."/>
            <person name="Waite D.W."/>
            <person name="Whitman W.B."/>
            <person name="Parks D.H."/>
            <person name="Hugenholtz P."/>
        </authorList>
    </citation>
    <scope>NUCLEOTIDE SEQUENCE</scope>
    <source>
        <strain evidence="12">UBA12518</strain>
    </source>
</reference>
<dbReference type="Pfam" id="PF01040">
    <property type="entry name" value="UbiA"/>
    <property type="match status" value="1"/>
</dbReference>
<protein>
    <recommendedName>
        <fullName evidence="11">Protoheme IX farnesyltransferase</fullName>
        <ecNumber evidence="11">2.5.1.141</ecNumber>
    </recommendedName>
    <alternativeName>
        <fullName evidence="11">Heme B farnesyltransferase</fullName>
    </alternativeName>
    <alternativeName>
        <fullName evidence="11">Heme O synthase</fullName>
    </alternativeName>
</protein>
<keyword evidence="11" id="KW-1003">Cell membrane</keyword>
<dbReference type="InterPro" id="IPR044878">
    <property type="entry name" value="UbiA_sf"/>
</dbReference>
<evidence type="ECO:0000256" key="10">
    <source>
        <dbReference type="ARBA" id="ARBA00047690"/>
    </source>
</evidence>
<feature type="transmembrane region" description="Helical" evidence="11">
    <location>
        <begin position="134"/>
        <end position="154"/>
    </location>
</feature>
<dbReference type="GO" id="GO:0005886">
    <property type="term" value="C:plasma membrane"/>
    <property type="evidence" value="ECO:0007669"/>
    <property type="project" value="UniProtKB-SubCell"/>
</dbReference>
<dbReference type="PANTHER" id="PTHR43448:SF2">
    <property type="entry name" value="PROTOHEME IX FARNESYLTRANSFERASE, MITOCHONDRIAL"/>
    <property type="match status" value="1"/>
</dbReference>
<evidence type="ECO:0000256" key="9">
    <source>
        <dbReference type="ARBA" id="ARBA00023136"/>
    </source>
</evidence>
<gene>
    <name evidence="12" type="primary">cyoE</name>
    <name evidence="11" type="synonym">ctaB</name>
    <name evidence="12" type="ORF">HA299_04705</name>
</gene>
<dbReference type="Proteomes" id="UP000600363">
    <property type="component" value="Unassembled WGS sequence"/>
</dbReference>
<dbReference type="GO" id="GO:0048034">
    <property type="term" value="P:heme O biosynthetic process"/>
    <property type="evidence" value="ECO:0007669"/>
    <property type="project" value="UniProtKB-UniRule"/>
</dbReference>
<feature type="transmembrane region" description="Helical" evidence="11">
    <location>
        <begin position="82"/>
        <end position="101"/>
    </location>
</feature>
<comment type="similarity">
    <text evidence="4">In the C-terminal section; belongs to the UbiA prenyltransferase family. Protoheme IX farnesyltransferase subfamily.</text>
</comment>
<dbReference type="NCBIfam" id="TIGR01473">
    <property type="entry name" value="cyoE_ctaB"/>
    <property type="match status" value="1"/>
</dbReference>
<evidence type="ECO:0000313" key="12">
    <source>
        <dbReference type="EMBL" id="HIH69902.1"/>
    </source>
</evidence>
<keyword evidence="5 11" id="KW-0808">Transferase</keyword>
<comment type="subcellular location">
    <subcellularLocation>
        <location evidence="2 11">Cell membrane</location>
        <topology evidence="2 11">Multi-pass membrane protein</topology>
    </subcellularLocation>
</comment>
<sequence length="284" mass="30773">MSRLAPFIELIKPKQTTLLMITCAVAYFVAAEHNISAAHFVLSMLAVLLAVAGTTALNMWLDMDIDVLMPRTKNRPLPSGRLAPWACALYGSALFAAGMFFGLMLSISLAAVLALGLLFDILVYTVILKRKSPYSIVLGGVAGAMPSLAGWTAARGAVEPAGIVLSLIVLVWIPAHIWYLSMYFEEDYRLSGVPMLPLVVGMERTSWMIVIGVSTMLVLVGVVFLLLPLGYAYLLTSVLITSYLLYRSVRFALSPSREEARGMYRLASITLGAVFCSMVVGVVV</sequence>
<dbReference type="PROSITE" id="PS00943">
    <property type="entry name" value="UBIA"/>
    <property type="match status" value="1"/>
</dbReference>
<comment type="miscellaneous">
    <text evidence="11">Carbon 2 of the heme B porphyrin ring is defined according to the Fischer nomenclature.</text>
</comment>
<evidence type="ECO:0000256" key="11">
    <source>
        <dbReference type="HAMAP-Rule" id="MF_00154"/>
    </source>
</evidence>
<keyword evidence="8 11" id="KW-0350">Heme biosynthesis</keyword>
<evidence type="ECO:0000256" key="8">
    <source>
        <dbReference type="ARBA" id="ARBA00023133"/>
    </source>
</evidence>
<feature type="transmembrane region" description="Helical" evidence="11">
    <location>
        <begin position="266"/>
        <end position="283"/>
    </location>
</feature>
<accession>A0A832VXJ5</accession>
<comment type="catalytic activity">
    <reaction evidence="10 11">
        <text>heme b + (2E,6E)-farnesyl diphosphate + H2O = Fe(II)-heme o + diphosphate</text>
        <dbReference type="Rhea" id="RHEA:28070"/>
        <dbReference type="ChEBI" id="CHEBI:15377"/>
        <dbReference type="ChEBI" id="CHEBI:33019"/>
        <dbReference type="ChEBI" id="CHEBI:60344"/>
        <dbReference type="ChEBI" id="CHEBI:60530"/>
        <dbReference type="ChEBI" id="CHEBI:175763"/>
        <dbReference type="EC" id="2.5.1.141"/>
    </reaction>
</comment>
<keyword evidence="9 11" id="KW-0472">Membrane</keyword>
<feature type="transmembrane region" description="Helical" evidence="11">
    <location>
        <begin position="107"/>
        <end position="127"/>
    </location>
</feature>
<feature type="transmembrane region" description="Helical" evidence="11">
    <location>
        <begin position="230"/>
        <end position="246"/>
    </location>
</feature>
<dbReference type="CDD" id="cd13957">
    <property type="entry name" value="PT_UbiA_Cox10"/>
    <property type="match status" value="1"/>
</dbReference>
<dbReference type="InterPro" id="IPR000537">
    <property type="entry name" value="UbiA_prenyltransferase"/>
</dbReference>
<evidence type="ECO:0000256" key="4">
    <source>
        <dbReference type="ARBA" id="ARBA00010223"/>
    </source>
</evidence>
<proteinExistence type="inferred from homology"/>
<evidence type="ECO:0000256" key="7">
    <source>
        <dbReference type="ARBA" id="ARBA00022989"/>
    </source>
</evidence>
<keyword evidence="6 11" id="KW-0812">Transmembrane</keyword>
<dbReference type="InterPro" id="IPR006369">
    <property type="entry name" value="Protohaem_IX_farnesylTrfase"/>
</dbReference>